<dbReference type="Proteomes" id="UP000548423">
    <property type="component" value="Unassembled WGS sequence"/>
</dbReference>
<dbReference type="Gene3D" id="1.10.760.10">
    <property type="entry name" value="Cytochrome c-like domain"/>
    <property type="match status" value="1"/>
</dbReference>
<accession>A0A852T7Y8</accession>
<sequence length="132" mass="14046">MKKILSIVFFMLLLALLAACGNDEKTTSDEPATEEKAGSEDSSGDEDSGTTGDSTSTSLAGNEIFQKSCITCHSSGDITGGQAKLDGVKIHGDFKTKEDLLAFVEKNMPKSAPASLSADEYQAVVDYLWDQK</sequence>
<name>A0A852T7Y8_9BACI</name>
<protein>
    <submittedName>
        <fullName evidence="8">Cytochrome c5</fullName>
    </submittedName>
</protein>
<feature type="region of interest" description="Disordered" evidence="5">
    <location>
        <begin position="24"/>
        <end position="59"/>
    </location>
</feature>
<feature type="compositionally biased region" description="Basic and acidic residues" evidence="5">
    <location>
        <begin position="24"/>
        <end position="39"/>
    </location>
</feature>
<evidence type="ECO:0000313" key="9">
    <source>
        <dbReference type="Proteomes" id="UP000548423"/>
    </source>
</evidence>
<dbReference type="GO" id="GO:0046872">
    <property type="term" value="F:metal ion binding"/>
    <property type="evidence" value="ECO:0007669"/>
    <property type="project" value="UniProtKB-KW"/>
</dbReference>
<evidence type="ECO:0000256" key="1">
    <source>
        <dbReference type="ARBA" id="ARBA00022617"/>
    </source>
</evidence>
<evidence type="ECO:0000256" key="6">
    <source>
        <dbReference type="SAM" id="SignalP"/>
    </source>
</evidence>
<keyword evidence="3 4" id="KW-0408">Iron</keyword>
<feature type="chain" id="PRO_5032792027" evidence="6">
    <location>
        <begin position="22"/>
        <end position="132"/>
    </location>
</feature>
<feature type="signal peptide" evidence="6">
    <location>
        <begin position="1"/>
        <end position="21"/>
    </location>
</feature>
<organism evidence="8 9">
    <name type="scientific">Neobacillus niacini</name>
    <dbReference type="NCBI Taxonomy" id="86668"/>
    <lineage>
        <taxon>Bacteria</taxon>
        <taxon>Bacillati</taxon>
        <taxon>Bacillota</taxon>
        <taxon>Bacilli</taxon>
        <taxon>Bacillales</taxon>
        <taxon>Bacillaceae</taxon>
        <taxon>Neobacillus</taxon>
    </lineage>
</organism>
<dbReference type="GO" id="GO:0020037">
    <property type="term" value="F:heme binding"/>
    <property type="evidence" value="ECO:0007669"/>
    <property type="project" value="InterPro"/>
</dbReference>
<dbReference type="InterPro" id="IPR009056">
    <property type="entry name" value="Cyt_c-like_dom"/>
</dbReference>
<evidence type="ECO:0000256" key="4">
    <source>
        <dbReference type="PROSITE-ProRule" id="PRU00433"/>
    </source>
</evidence>
<evidence type="ECO:0000256" key="3">
    <source>
        <dbReference type="ARBA" id="ARBA00023004"/>
    </source>
</evidence>
<comment type="caution">
    <text evidence="8">The sequence shown here is derived from an EMBL/GenBank/DDBJ whole genome shotgun (WGS) entry which is preliminary data.</text>
</comment>
<dbReference type="EMBL" id="JACCBX010000002">
    <property type="protein sequence ID" value="NYE03945.1"/>
    <property type="molecule type" value="Genomic_DNA"/>
</dbReference>
<keyword evidence="2 4" id="KW-0479">Metal-binding</keyword>
<dbReference type="PROSITE" id="PS51007">
    <property type="entry name" value="CYTC"/>
    <property type="match status" value="1"/>
</dbReference>
<reference evidence="9" key="2">
    <citation type="submission" date="2020-08" db="EMBL/GenBank/DDBJ databases">
        <title>The Agave Microbiome: Exploring the role of microbial communities in plant adaptations to desert environments.</title>
        <authorList>
            <person name="Partida-Martinez L.P."/>
        </authorList>
    </citation>
    <scope>NUCLEOTIDE SEQUENCE [LARGE SCALE GENOMIC DNA]</scope>
    <source>
        <strain evidence="9">AT2.8</strain>
    </source>
</reference>
<dbReference type="SUPFAM" id="SSF46626">
    <property type="entry name" value="Cytochrome c"/>
    <property type="match status" value="1"/>
</dbReference>
<dbReference type="Pfam" id="PF13442">
    <property type="entry name" value="Cytochrome_CBB3"/>
    <property type="match status" value="1"/>
</dbReference>
<evidence type="ECO:0000259" key="7">
    <source>
        <dbReference type="PROSITE" id="PS51007"/>
    </source>
</evidence>
<dbReference type="InterPro" id="IPR036909">
    <property type="entry name" value="Cyt_c-like_dom_sf"/>
</dbReference>
<feature type="compositionally biased region" description="Low complexity" evidence="5">
    <location>
        <begin position="49"/>
        <end position="58"/>
    </location>
</feature>
<keyword evidence="6" id="KW-0732">Signal</keyword>
<feature type="domain" description="Cytochrome c" evidence="7">
    <location>
        <begin position="56"/>
        <end position="132"/>
    </location>
</feature>
<evidence type="ECO:0000256" key="2">
    <source>
        <dbReference type="ARBA" id="ARBA00022723"/>
    </source>
</evidence>
<keyword evidence="1 4" id="KW-0349">Heme</keyword>
<evidence type="ECO:0000256" key="5">
    <source>
        <dbReference type="SAM" id="MobiDB-lite"/>
    </source>
</evidence>
<dbReference type="GO" id="GO:0009055">
    <property type="term" value="F:electron transfer activity"/>
    <property type="evidence" value="ECO:0007669"/>
    <property type="project" value="InterPro"/>
</dbReference>
<proteinExistence type="predicted"/>
<reference evidence="9" key="1">
    <citation type="submission" date="2020-07" db="EMBL/GenBank/DDBJ databases">
        <authorList>
            <person name="Partida-Martinez L."/>
            <person name="Huntemann M."/>
            <person name="Clum A."/>
            <person name="Wang J."/>
            <person name="Palaniappan K."/>
            <person name="Ritter S."/>
            <person name="Chen I.-M."/>
            <person name="Stamatis D."/>
            <person name="Reddy T."/>
            <person name="O'Malley R."/>
            <person name="Daum C."/>
            <person name="Shapiro N."/>
            <person name="Ivanova N."/>
            <person name="Kyrpides N."/>
            <person name="Woyke T."/>
        </authorList>
    </citation>
    <scope>NUCLEOTIDE SEQUENCE [LARGE SCALE GENOMIC DNA]</scope>
    <source>
        <strain evidence="9">AT2.8</strain>
    </source>
</reference>
<dbReference type="PROSITE" id="PS51257">
    <property type="entry name" value="PROKAR_LIPOPROTEIN"/>
    <property type="match status" value="1"/>
</dbReference>
<dbReference type="AlphaFoldDB" id="A0A852T7Y8"/>
<gene>
    <name evidence="8" type="ORF">F4694_000689</name>
</gene>
<evidence type="ECO:0000313" key="8">
    <source>
        <dbReference type="EMBL" id="NYE03945.1"/>
    </source>
</evidence>